<dbReference type="PROSITE" id="PS51635">
    <property type="entry name" value="PNPLA"/>
    <property type="match status" value="1"/>
</dbReference>
<feature type="active site" description="Proton acceptor" evidence="1">
    <location>
        <position position="195"/>
    </location>
</feature>
<reference evidence="3 4" key="1">
    <citation type="submission" date="2021-06" db="EMBL/GenBank/DDBJ databases">
        <authorList>
            <person name="Lee D.H."/>
        </authorList>
    </citation>
    <scope>NUCLEOTIDE SEQUENCE [LARGE SCALE GENOMIC DNA]</scope>
    <source>
        <strain evidence="3 4">MMS21-HV4-11</strain>
    </source>
</reference>
<keyword evidence="1" id="KW-0378">Hydrolase</keyword>
<evidence type="ECO:0000313" key="4">
    <source>
        <dbReference type="Proteomes" id="UP000727907"/>
    </source>
</evidence>
<feature type="short sequence motif" description="GXSXG" evidence="1">
    <location>
        <begin position="41"/>
        <end position="45"/>
    </location>
</feature>
<evidence type="ECO:0000256" key="1">
    <source>
        <dbReference type="PROSITE-ProRule" id="PRU01161"/>
    </source>
</evidence>
<keyword evidence="1" id="KW-0443">Lipid metabolism</keyword>
<comment type="caution">
    <text evidence="3">The sequence shown here is derived from an EMBL/GenBank/DDBJ whole genome shotgun (WGS) entry which is preliminary data.</text>
</comment>
<dbReference type="RefSeq" id="WP_216963111.1">
    <property type="nucleotide sequence ID" value="NZ_JAHOPB010000001.1"/>
</dbReference>
<evidence type="ECO:0000313" key="3">
    <source>
        <dbReference type="EMBL" id="MBU8875603.1"/>
    </source>
</evidence>
<sequence length="341" mass="37125">MTETKRINLALQGGGSHGAFTWGVLDALIEDGRLEFEAVSGTSAGAMNAAILLQGWAKGGPAGARSALAAFWGELGRMAIASPIRRTPLDRLQGNWNLDDSPAALWADLIQRTLTPWQRNPLKFDPLRDLLTRHFDQESVRACHQIKAFIAATNVATGKVRIFTREELSIDALLASACLPSIHEAVVIDGEPYWDGGFRGNPPIWPFIYNSESADVVIVEVDPPGREGVPRSNAEIADRLNEITFGGALMAEMRAIAFVQELIDKGAVTGEFGERLRKLLIHSITDARTLGPLGAVSKFNIEPEFLDHLFQAGRASATAWLASTFDKVGVENSIDIRARFL</sequence>
<feature type="active site" description="Nucleophile" evidence="1">
    <location>
        <position position="43"/>
    </location>
</feature>
<keyword evidence="4" id="KW-1185">Reference proteome</keyword>
<proteinExistence type="predicted"/>
<dbReference type="InterPro" id="IPR050301">
    <property type="entry name" value="NTE"/>
</dbReference>
<accession>A0ABS6ILY5</accession>
<gene>
    <name evidence="3" type="ORF">KQ910_17650</name>
</gene>
<feature type="domain" description="PNPLA" evidence="2">
    <location>
        <begin position="9"/>
        <end position="208"/>
    </location>
</feature>
<dbReference type="InterPro" id="IPR002641">
    <property type="entry name" value="PNPLA_dom"/>
</dbReference>
<organism evidence="3 4">
    <name type="scientific">Reyranella humidisoli</name>
    <dbReference type="NCBI Taxonomy" id="2849149"/>
    <lineage>
        <taxon>Bacteria</taxon>
        <taxon>Pseudomonadati</taxon>
        <taxon>Pseudomonadota</taxon>
        <taxon>Alphaproteobacteria</taxon>
        <taxon>Hyphomicrobiales</taxon>
        <taxon>Reyranellaceae</taxon>
        <taxon>Reyranella</taxon>
    </lineage>
</organism>
<feature type="short sequence motif" description="DGA/G" evidence="1">
    <location>
        <begin position="195"/>
        <end position="197"/>
    </location>
</feature>
<dbReference type="PANTHER" id="PTHR14226">
    <property type="entry name" value="NEUROPATHY TARGET ESTERASE/SWISS CHEESE D.MELANOGASTER"/>
    <property type="match status" value="1"/>
</dbReference>
<evidence type="ECO:0000259" key="2">
    <source>
        <dbReference type="PROSITE" id="PS51635"/>
    </source>
</evidence>
<feature type="short sequence motif" description="GXGXXG" evidence="1">
    <location>
        <begin position="13"/>
        <end position="18"/>
    </location>
</feature>
<dbReference type="PANTHER" id="PTHR14226:SF78">
    <property type="entry name" value="SLR0060 PROTEIN"/>
    <property type="match status" value="1"/>
</dbReference>
<dbReference type="EMBL" id="JAHOPB010000001">
    <property type="protein sequence ID" value="MBU8875603.1"/>
    <property type="molecule type" value="Genomic_DNA"/>
</dbReference>
<protein>
    <submittedName>
        <fullName evidence="3">Patatin-like phospholipase family protein</fullName>
    </submittedName>
</protein>
<name>A0ABS6ILY5_9HYPH</name>
<dbReference type="Proteomes" id="UP000727907">
    <property type="component" value="Unassembled WGS sequence"/>
</dbReference>
<keyword evidence="1" id="KW-0442">Lipid degradation</keyword>
<dbReference type="Pfam" id="PF01734">
    <property type="entry name" value="Patatin"/>
    <property type="match status" value="1"/>
</dbReference>